<sequence length="534" mass="59042">MFTTDNNGPYVRTSKLSKRLAPPLDRGHKAILHVKYDGQLGLHDVPRHRLHVEVADHGGRRRLQLHERHVLAEAGPGPRVERHELVRRHVPHLHHPAPVLQLRDPPLRPELPAVAAPHLLHPSHRVQRHQDLVPGPHLVPARQHVRRRRLLELLRHGRVQPQRLAQRRVQVRQPAQLVRVEARHAAAAAAALALDALQLLPYLAHHARVPRQEVEEPGQRRARRVAAGQHEVDGRVAQERVHAAFLVLVVVDVGREQVRRDLPVAVPRLLGPPLGDRVGDELVDGAPRLRHLALVPDPEPPRQLPPRHRDDVAEEEHAHGVVHGARERHLGEADGQAPGVDAEHQRRRGVERQPEEHVLEVERLPGGGHVREQREQGGVHLGAAVPRHQGPERGAGHEQLRLGALPAPRLAVGVEDAAAEDVEDLLELGALGVVGEVGGEDVADVGGVGGDEELHAGARRACEEEAELAGDQEGGDPVVEVVEVAEEGREHAHQRPVQRHERVLPLGSHVEVVEDHEAEEGEAELQEGDPRRRH</sequence>
<feature type="region of interest" description="Disordered" evidence="1">
    <location>
        <begin position="332"/>
        <end position="352"/>
    </location>
</feature>
<dbReference type="AlphaFoldDB" id="A0A804LDC7"/>
<organism evidence="2 3">
    <name type="scientific">Zea mays</name>
    <name type="common">Maize</name>
    <dbReference type="NCBI Taxonomy" id="4577"/>
    <lineage>
        <taxon>Eukaryota</taxon>
        <taxon>Viridiplantae</taxon>
        <taxon>Streptophyta</taxon>
        <taxon>Embryophyta</taxon>
        <taxon>Tracheophyta</taxon>
        <taxon>Spermatophyta</taxon>
        <taxon>Magnoliopsida</taxon>
        <taxon>Liliopsida</taxon>
        <taxon>Poales</taxon>
        <taxon>Poaceae</taxon>
        <taxon>PACMAD clade</taxon>
        <taxon>Panicoideae</taxon>
        <taxon>Andropogonodae</taxon>
        <taxon>Andropogoneae</taxon>
        <taxon>Tripsacinae</taxon>
        <taxon>Zea</taxon>
    </lineage>
</organism>
<evidence type="ECO:0000313" key="2">
    <source>
        <dbReference type="EnsemblPlants" id="Zm00001eb003220_P001"/>
    </source>
</evidence>
<dbReference type="Gramene" id="Zm00001eb003220_T001">
    <property type="protein sequence ID" value="Zm00001eb003220_P001"/>
    <property type="gene ID" value="Zm00001eb003220"/>
</dbReference>
<dbReference type="Proteomes" id="UP000007305">
    <property type="component" value="Chromosome 1"/>
</dbReference>
<feature type="region of interest" description="Disordered" evidence="1">
    <location>
        <begin position="295"/>
        <end position="317"/>
    </location>
</feature>
<feature type="region of interest" description="Disordered" evidence="1">
    <location>
        <begin position="511"/>
        <end position="534"/>
    </location>
</feature>
<keyword evidence="3" id="KW-1185">Reference proteome</keyword>
<reference evidence="3" key="1">
    <citation type="submission" date="2015-12" db="EMBL/GenBank/DDBJ databases">
        <title>Update maize B73 reference genome by single molecule sequencing technologies.</title>
        <authorList>
            <consortium name="Maize Genome Sequencing Project"/>
            <person name="Ware D."/>
        </authorList>
    </citation>
    <scope>NUCLEOTIDE SEQUENCE [LARGE SCALE GENOMIC DNA]</scope>
    <source>
        <strain evidence="3">cv. B73</strain>
    </source>
</reference>
<evidence type="ECO:0000313" key="3">
    <source>
        <dbReference type="Proteomes" id="UP000007305"/>
    </source>
</evidence>
<name>A0A804LDC7_MAIZE</name>
<reference evidence="2" key="2">
    <citation type="submission" date="2019-07" db="EMBL/GenBank/DDBJ databases">
        <authorList>
            <person name="Seetharam A."/>
            <person name="Woodhouse M."/>
            <person name="Cannon E."/>
        </authorList>
    </citation>
    <scope>NUCLEOTIDE SEQUENCE [LARGE SCALE GENOMIC DNA]</scope>
    <source>
        <strain evidence="2">cv. B73</strain>
    </source>
</reference>
<feature type="compositionally biased region" description="Basic and acidic residues" evidence="1">
    <location>
        <begin position="307"/>
        <end position="317"/>
    </location>
</feature>
<reference evidence="2" key="3">
    <citation type="submission" date="2021-05" db="UniProtKB">
        <authorList>
            <consortium name="EnsemblPlants"/>
        </authorList>
    </citation>
    <scope>IDENTIFICATION</scope>
    <source>
        <strain evidence="2">cv. B73</strain>
    </source>
</reference>
<accession>A0A804LDC7</accession>
<feature type="compositionally biased region" description="Acidic residues" evidence="1">
    <location>
        <begin position="514"/>
        <end position="527"/>
    </location>
</feature>
<dbReference type="EnsemblPlants" id="Zm00001eb003220_T001">
    <property type="protein sequence ID" value="Zm00001eb003220_P001"/>
    <property type="gene ID" value="Zm00001eb003220"/>
</dbReference>
<dbReference type="InParanoid" id="A0A804LDC7"/>
<proteinExistence type="predicted"/>
<feature type="compositionally biased region" description="Basic and acidic residues" evidence="1">
    <location>
        <begin position="486"/>
        <end position="503"/>
    </location>
</feature>
<evidence type="ECO:0000256" key="1">
    <source>
        <dbReference type="SAM" id="MobiDB-lite"/>
    </source>
</evidence>
<feature type="region of interest" description="Disordered" evidence="1">
    <location>
        <begin position="486"/>
        <end position="505"/>
    </location>
</feature>
<feature type="compositionally biased region" description="Basic and acidic residues" evidence="1">
    <location>
        <begin position="341"/>
        <end position="352"/>
    </location>
</feature>
<protein>
    <submittedName>
        <fullName evidence="2">Uncharacterized protein</fullName>
    </submittedName>
</protein>